<reference evidence="3" key="1">
    <citation type="journal article" date="2023" name="Mol. Phylogenet. Evol.">
        <title>Genome-scale phylogeny and comparative genomics of the fungal order Sordariales.</title>
        <authorList>
            <person name="Hensen N."/>
            <person name="Bonometti L."/>
            <person name="Westerberg I."/>
            <person name="Brannstrom I.O."/>
            <person name="Guillou S."/>
            <person name="Cros-Aarteil S."/>
            <person name="Calhoun S."/>
            <person name="Haridas S."/>
            <person name="Kuo A."/>
            <person name="Mondo S."/>
            <person name="Pangilinan J."/>
            <person name="Riley R."/>
            <person name="LaButti K."/>
            <person name="Andreopoulos B."/>
            <person name="Lipzen A."/>
            <person name="Chen C."/>
            <person name="Yan M."/>
            <person name="Daum C."/>
            <person name="Ng V."/>
            <person name="Clum A."/>
            <person name="Steindorff A."/>
            <person name="Ohm R.A."/>
            <person name="Martin F."/>
            <person name="Silar P."/>
            <person name="Natvig D.O."/>
            <person name="Lalanne C."/>
            <person name="Gautier V."/>
            <person name="Ament-Velasquez S.L."/>
            <person name="Kruys A."/>
            <person name="Hutchinson M.I."/>
            <person name="Powell A.J."/>
            <person name="Barry K."/>
            <person name="Miller A.N."/>
            <person name="Grigoriev I.V."/>
            <person name="Debuchy R."/>
            <person name="Gladieux P."/>
            <person name="Hiltunen Thoren M."/>
            <person name="Johannesson H."/>
        </authorList>
    </citation>
    <scope>NUCLEOTIDE SEQUENCE</scope>
    <source>
        <strain evidence="3">CBS 103.79</strain>
    </source>
</reference>
<protein>
    <recommendedName>
        <fullName evidence="2">Ricin B lectin domain-containing protein</fullName>
    </recommendedName>
</protein>
<dbReference type="Gene3D" id="2.80.10.50">
    <property type="match status" value="1"/>
</dbReference>
<keyword evidence="1" id="KW-0732">Signal</keyword>
<name>A0AAN6MFJ1_9PEZI</name>
<keyword evidence="4" id="KW-1185">Reference proteome</keyword>
<feature type="domain" description="Ricin B lectin" evidence="2">
    <location>
        <begin position="69"/>
        <end position="148"/>
    </location>
</feature>
<evidence type="ECO:0000313" key="3">
    <source>
        <dbReference type="EMBL" id="KAK3899881.1"/>
    </source>
</evidence>
<comment type="caution">
    <text evidence="3">The sequence shown here is derived from an EMBL/GenBank/DDBJ whole genome shotgun (WGS) entry which is preliminary data.</text>
</comment>
<organism evidence="3 4">
    <name type="scientific">Staphylotrichum tortipilum</name>
    <dbReference type="NCBI Taxonomy" id="2831512"/>
    <lineage>
        <taxon>Eukaryota</taxon>
        <taxon>Fungi</taxon>
        <taxon>Dikarya</taxon>
        <taxon>Ascomycota</taxon>
        <taxon>Pezizomycotina</taxon>
        <taxon>Sordariomycetes</taxon>
        <taxon>Sordariomycetidae</taxon>
        <taxon>Sordariales</taxon>
        <taxon>Chaetomiaceae</taxon>
        <taxon>Staphylotrichum</taxon>
    </lineage>
</organism>
<dbReference type="SUPFAM" id="SSF50370">
    <property type="entry name" value="Ricin B-like lectins"/>
    <property type="match status" value="1"/>
</dbReference>
<dbReference type="EMBL" id="MU855729">
    <property type="protein sequence ID" value="KAK3899881.1"/>
    <property type="molecule type" value="Genomic_DNA"/>
</dbReference>
<dbReference type="Proteomes" id="UP001303889">
    <property type="component" value="Unassembled WGS sequence"/>
</dbReference>
<feature type="chain" id="PRO_5042985807" description="Ricin B lectin domain-containing protein" evidence="1">
    <location>
        <begin position="18"/>
        <end position="167"/>
    </location>
</feature>
<sequence length="167" mass="17989">MLGTSFLLLTLAATGLAQAPEGYRKVLITSNVNTKFVIVPKAATAGSTTVIKTRNDKPEQQWWLKDGATKIQLVGSTLCMDGGAKSNWKDMGNIYVNECANNTESQNWFVMADGRIALEPTQQKQCVDLQYMRATENNAVGLYACAGLGNTGAADKGINWPLVNVTA</sequence>
<feature type="signal peptide" evidence="1">
    <location>
        <begin position="1"/>
        <end position="17"/>
    </location>
</feature>
<evidence type="ECO:0000313" key="4">
    <source>
        <dbReference type="Proteomes" id="UP001303889"/>
    </source>
</evidence>
<dbReference type="CDD" id="cd00161">
    <property type="entry name" value="beta-trefoil_Ricin-like"/>
    <property type="match status" value="1"/>
</dbReference>
<dbReference type="InterPro" id="IPR035992">
    <property type="entry name" value="Ricin_B-like_lectins"/>
</dbReference>
<dbReference type="AlphaFoldDB" id="A0AAN6MFJ1"/>
<evidence type="ECO:0000259" key="2">
    <source>
        <dbReference type="Pfam" id="PF00652"/>
    </source>
</evidence>
<gene>
    <name evidence="3" type="ORF">C8A05DRAFT_36488</name>
</gene>
<evidence type="ECO:0000256" key="1">
    <source>
        <dbReference type="SAM" id="SignalP"/>
    </source>
</evidence>
<accession>A0AAN6MFJ1</accession>
<dbReference type="Pfam" id="PF00652">
    <property type="entry name" value="Ricin_B_lectin"/>
    <property type="match status" value="1"/>
</dbReference>
<proteinExistence type="predicted"/>
<dbReference type="PROSITE" id="PS50231">
    <property type="entry name" value="RICIN_B_LECTIN"/>
    <property type="match status" value="1"/>
</dbReference>
<reference evidence="3" key="2">
    <citation type="submission" date="2023-05" db="EMBL/GenBank/DDBJ databases">
        <authorList>
            <consortium name="Lawrence Berkeley National Laboratory"/>
            <person name="Steindorff A."/>
            <person name="Hensen N."/>
            <person name="Bonometti L."/>
            <person name="Westerberg I."/>
            <person name="Brannstrom I.O."/>
            <person name="Guillou S."/>
            <person name="Cros-Aarteil S."/>
            <person name="Calhoun S."/>
            <person name="Haridas S."/>
            <person name="Kuo A."/>
            <person name="Mondo S."/>
            <person name="Pangilinan J."/>
            <person name="Riley R."/>
            <person name="Labutti K."/>
            <person name="Andreopoulos B."/>
            <person name="Lipzen A."/>
            <person name="Chen C."/>
            <person name="Yanf M."/>
            <person name="Daum C."/>
            <person name="Ng V."/>
            <person name="Clum A."/>
            <person name="Ohm R."/>
            <person name="Martin F."/>
            <person name="Silar P."/>
            <person name="Natvig D."/>
            <person name="Lalanne C."/>
            <person name="Gautier V."/>
            <person name="Ament-Velasquez S.L."/>
            <person name="Kruys A."/>
            <person name="Hutchinson M.I."/>
            <person name="Powell A.J."/>
            <person name="Barry K."/>
            <person name="Miller A.N."/>
            <person name="Grigoriev I.V."/>
            <person name="Debuchy R."/>
            <person name="Gladieux P."/>
            <person name="Thoren M.H."/>
            <person name="Johannesson H."/>
        </authorList>
    </citation>
    <scope>NUCLEOTIDE SEQUENCE</scope>
    <source>
        <strain evidence="3">CBS 103.79</strain>
    </source>
</reference>
<dbReference type="InterPro" id="IPR000772">
    <property type="entry name" value="Ricin_B_lectin"/>
</dbReference>